<dbReference type="Proteomes" id="UP001358586">
    <property type="component" value="Chromosome 12"/>
</dbReference>
<name>A0ABR0MN26_GOSAR</name>
<dbReference type="PROSITE" id="PS50158">
    <property type="entry name" value="ZF_CCHC"/>
    <property type="match status" value="1"/>
</dbReference>
<evidence type="ECO:0000313" key="4">
    <source>
        <dbReference type="EMBL" id="KAK5775363.1"/>
    </source>
</evidence>
<feature type="compositionally biased region" description="Basic and acidic residues" evidence="2">
    <location>
        <begin position="78"/>
        <end position="91"/>
    </location>
</feature>
<dbReference type="SUPFAM" id="SSF57756">
    <property type="entry name" value="Retrovirus zinc finger-like domains"/>
    <property type="match status" value="1"/>
</dbReference>
<sequence>MEVAMIRTNVEEDCEATKARFLPGLNREIANVVELQHYVEVTDMVHVAIKLEKQLKKKSSFRAYANPANNSKWGQGTRKKDFPNRLKEQNHPTKFNKPIGESSKGKEVANPNHMRDIKCFKCLERGHIASQCSNRRTMVMSASGEIESEDEKEKESDTPVSDEEGDLEYAVEGEILVIKRSLSLQSMENEQQRENIFYTRCLV</sequence>
<keyword evidence="1" id="KW-0862">Zinc</keyword>
<reference evidence="4 5" key="1">
    <citation type="submission" date="2023-03" db="EMBL/GenBank/DDBJ databases">
        <title>WGS of Gossypium arboreum.</title>
        <authorList>
            <person name="Yu D."/>
        </authorList>
    </citation>
    <scope>NUCLEOTIDE SEQUENCE [LARGE SCALE GENOMIC DNA]</scope>
    <source>
        <tissue evidence="4">Leaf</tissue>
    </source>
</reference>
<keyword evidence="1" id="KW-0479">Metal-binding</keyword>
<evidence type="ECO:0000259" key="3">
    <source>
        <dbReference type="PROSITE" id="PS50158"/>
    </source>
</evidence>
<dbReference type="InterPro" id="IPR036875">
    <property type="entry name" value="Znf_CCHC_sf"/>
</dbReference>
<dbReference type="PANTHER" id="PTHR35046">
    <property type="entry name" value="ZINC KNUCKLE (CCHC-TYPE) FAMILY PROTEIN"/>
    <property type="match status" value="1"/>
</dbReference>
<dbReference type="Gene3D" id="4.10.60.10">
    <property type="entry name" value="Zinc finger, CCHC-type"/>
    <property type="match status" value="1"/>
</dbReference>
<organism evidence="4 5">
    <name type="scientific">Gossypium arboreum</name>
    <name type="common">Tree cotton</name>
    <name type="synonym">Gossypium nanking</name>
    <dbReference type="NCBI Taxonomy" id="29729"/>
    <lineage>
        <taxon>Eukaryota</taxon>
        <taxon>Viridiplantae</taxon>
        <taxon>Streptophyta</taxon>
        <taxon>Embryophyta</taxon>
        <taxon>Tracheophyta</taxon>
        <taxon>Spermatophyta</taxon>
        <taxon>Magnoliopsida</taxon>
        <taxon>eudicotyledons</taxon>
        <taxon>Gunneridae</taxon>
        <taxon>Pentapetalae</taxon>
        <taxon>rosids</taxon>
        <taxon>malvids</taxon>
        <taxon>Malvales</taxon>
        <taxon>Malvaceae</taxon>
        <taxon>Malvoideae</taxon>
        <taxon>Gossypium</taxon>
    </lineage>
</organism>
<protein>
    <recommendedName>
        <fullName evidence="3">CCHC-type domain-containing protein</fullName>
    </recommendedName>
</protein>
<keyword evidence="5" id="KW-1185">Reference proteome</keyword>
<feature type="region of interest" description="Disordered" evidence="2">
    <location>
        <begin position="66"/>
        <end position="108"/>
    </location>
</feature>
<evidence type="ECO:0000256" key="2">
    <source>
        <dbReference type="SAM" id="MobiDB-lite"/>
    </source>
</evidence>
<accession>A0ABR0MN26</accession>
<gene>
    <name evidence="4" type="ORF">PVK06_043247</name>
</gene>
<dbReference type="PANTHER" id="PTHR35046:SF9">
    <property type="entry name" value="RNA-DIRECTED DNA POLYMERASE"/>
    <property type="match status" value="1"/>
</dbReference>
<evidence type="ECO:0000313" key="5">
    <source>
        <dbReference type="Proteomes" id="UP001358586"/>
    </source>
</evidence>
<dbReference type="InterPro" id="IPR001878">
    <property type="entry name" value="Znf_CCHC"/>
</dbReference>
<feature type="domain" description="CCHC-type" evidence="3">
    <location>
        <begin position="118"/>
        <end position="134"/>
    </location>
</feature>
<dbReference type="SMART" id="SM00343">
    <property type="entry name" value="ZnF_C2HC"/>
    <property type="match status" value="1"/>
</dbReference>
<dbReference type="EMBL" id="JARKNE010000012">
    <property type="protein sequence ID" value="KAK5775363.1"/>
    <property type="molecule type" value="Genomic_DNA"/>
</dbReference>
<evidence type="ECO:0000256" key="1">
    <source>
        <dbReference type="PROSITE-ProRule" id="PRU00047"/>
    </source>
</evidence>
<proteinExistence type="predicted"/>
<keyword evidence="1" id="KW-0863">Zinc-finger</keyword>
<comment type="caution">
    <text evidence="4">The sequence shown here is derived from an EMBL/GenBank/DDBJ whole genome shotgun (WGS) entry which is preliminary data.</text>
</comment>
<feature type="region of interest" description="Disordered" evidence="2">
    <location>
        <begin position="142"/>
        <end position="167"/>
    </location>
</feature>
<dbReference type="Pfam" id="PF00098">
    <property type="entry name" value="zf-CCHC"/>
    <property type="match status" value="1"/>
</dbReference>